<dbReference type="HOGENOM" id="CLU_039459_0_0_1"/>
<proteinExistence type="predicted"/>
<dbReference type="eggNOG" id="ENOG502QWDH">
    <property type="taxonomic scope" value="Eukaryota"/>
</dbReference>
<evidence type="ECO:0000313" key="1">
    <source>
        <dbReference type="EMBL" id="ERM93451.1"/>
    </source>
</evidence>
<protein>
    <recommendedName>
        <fullName evidence="3">Knr4/Smi1-like domain-containing protein</fullName>
    </recommendedName>
</protein>
<organism evidence="1 2">
    <name type="scientific">Amborella trichopoda</name>
    <dbReference type="NCBI Taxonomy" id="13333"/>
    <lineage>
        <taxon>Eukaryota</taxon>
        <taxon>Viridiplantae</taxon>
        <taxon>Streptophyta</taxon>
        <taxon>Embryophyta</taxon>
        <taxon>Tracheophyta</taxon>
        <taxon>Spermatophyta</taxon>
        <taxon>Magnoliopsida</taxon>
        <taxon>Amborellales</taxon>
        <taxon>Amborellaceae</taxon>
        <taxon>Amborella</taxon>
    </lineage>
</organism>
<sequence>MVDVERRMTPLSQAHVAGLKRLSARANNPNINSGNNHYSASRNGGSGLLSFSSLAYKALSHLRNSGVTVHRGLSDDEFTRIEAEFGFTFPPDLRGILREGLPVGPGFPDWRSGGAHQLRMALNLPVAGISYQVAQGKFWSKSWGSRPSDPEQAVKIARLALKKVPLLVPLFGHCYIPCNPCLAGNPVLFVNKNLSFFCGLDLADFFDRESGFATGFLSGTGGLPPSDGGFPASLWRQKSASSQREEASRRSLDSRCRRKSWCDEKGVAPRTPRWIEFWSDLVDKRRIPATESPESLFSSSQVDKDLSRSPRNHHLLTENRHLPEWVKGYLEQLSAVLRSGGWEERDIEEVMAVSSCAMEEAEVVLVDGQAVLEGLLLKADGLSDSLRRAGWSSQEVSEALGFDFRLAKPRRPLPKLPPEFIQRIGKLAESVAQW</sequence>
<dbReference type="PANTHER" id="PTHR32011">
    <property type="entry name" value="OS08G0472400 PROTEIN"/>
    <property type="match status" value="1"/>
</dbReference>
<dbReference type="KEGG" id="atr:18421331"/>
<dbReference type="PANTHER" id="PTHR32011:SF2">
    <property type="entry name" value="OS08G0472400 PROTEIN"/>
    <property type="match status" value="1"/>
</dbReference>
<dbReference type="Proteomes" id="UP000017836">
    <property type="component" value="Unassembled WGS sequence"/>
</dbReference>
<reference evidence="2" key="1">
    <citation type="journal article" date="2013" name="Science">
        <title>The Amborella genome and the evolution of flowering plants.</title>
        <authorList>
            <consortium name="Amborella Genome Project"/>
        </authorList>
    </citation>
    <scope>NUCLEOTIDE SEQUENCE [LARGE SCALE GENOMIC DNA]</scope>
</reference>
<dbReference type="Gramene" id="ERM93451">
    <property type="protein sequence ID" value="ERM93451"/>
    <property type="gene ID" value="AMTR_s00132p00031640"/>
</dbReference>
<evidence type="ECO:0000313" key="2">
    <source>
        <dbReference type="Proteomes" id="UP000017836"/>
    </source>
</evidence>
<evidence type="ECO:0008006" key="3">
    <source>
        <dbReference type="Google" id="ProtNLM"/>
    </source>
</evidence>
<accession>W1NDM5</accession>
<dbReference type="AlphaFoldDB" id="W1NDM5"/>
<keyword evidence="2" id="KW-1185">Reference proteome</keyword>
<dbReference type="OrthoDB" id="1888829at2759"/>
<dbReference type="OMA" id="FEGEMVM"/>
<gene>
    <name evidence="1" type="ORF">AMTR_s00132p00031640</name>
</gene>
<dbReference type="EMBL" id="KI397698">
    <property type="protein sequence ID" value="ERM93451.1"/>
    <property type="molecule type" value="Genomic_DNA"/>
</dbReference>
<name>W1NDM5_AMBTC</name>